<dbReference type="Proteomes" id="UP000220106">
    <property type="component" value="Unassembled WGS sequence"/>
</dbReference>
<feature type="transmembrane region" description="Helical" evidence="6">
    <location>
        <begin position="455"/>
        <end position="479"/>
    </location>
</feature>
<dbReference type="PANTHER" id="PTHR30250:SF26">
    <property type="entry name" value="PSMA PROTEIN"/>
    <property type="match status" value="1"/>
</dbReference>
<feature type="transmembrane region" description="Helical" evidence="6">
    <location>
        <begin position="253"/>
        <end position="272"/>
    </location>
</feature>
<feature type="transmembrane region" description="Helical" evidence="6">
    <location>
        <begin position="118"/>
        <end position="137"/>
    </location>
</feature>
<dbReference type="EMBL" id="NUEQ01000112">
    <property type="protein sequence ID" value="PEJ25956.1"/>
    <property type="molecule type" value="Genomic_DNA"/>
</dbReference>
<feature type="transmembrane region" description="Helical" evidence="6">
    <location>
        <begin position="12"/>
        <end position="37"/>
    </location>
</feature>
<evidence type="ECO:0000256" key="3">
    <source>
        <dbReference type="ARBA" id="ARBA00022692"/>
    </source>
</evidence>
<feature type="transmembrane region" description="Helical" evidence="6">
    <location>
        <begin position="183"/>
        <end position="203"/>
    </location>
</feature>
<name>A0AAX0RWY5_9BACI</name>
<organism evidence="7 8">
    <name type="scientific">Peribacillus butanolivorans</name>
    <dbReference type="NCBI Taxonomy" id="421767"/>
    <lineage>
        <taxon>Bacteria</taxon>
        <taxon>Bacillati</taxon>
        <taxon>Bacillota</taxon>
        <taxon>Bacilli</taxon>
        <taxon>Bacillales</taxon>
        <taxon>Bacillaceae</taxon>
        <taxon>Peribacillus</taxon>
    </lineage>
</organism>
<accession>A0AAX0RWY5</accession>
<evidence type="ECO:0000256" key="1">
    <source>
        <dbReference type="ARBA" id="ARBA00004651"/>
    </source>
</evidence>
<feature type="transmembrane region" description="Helical" evidence="6">
    <location>
        <begin position="305"/>
        <end position="328"/>
    </location>
</feature>
<reference evidence="7 8" key="1">
    <citation type="submission" date="2017-09" db="EMBL/GenBank/DDBJ databases">
        <title>Large-scale bioinformatics analysis of Bacillus genomes uncovers conserved roles of natural products in bacterial physiology.</title>
        <authorList>
            <consortium name="Agbiome Team Llc"/>
            <person name="Bleich R.M."/>
            <person name="Kirk G.J."/>
            <person name="Santa Maria K.C."/>
            <person name="Allen S.E."/>
            <person name="Farag S."/>
            <person name="Shank E.A."/>
            <person name="Bowers A."/>
        </authorList>
    </citation>
    <scope>NUCLEOTIDE SEQUENCE [LARGE SCALE GENOMIC DNA]</scope>
    <source>
        <strain evidence="7 8">AFS003229</strain>
    </source>
</reference>
<comment type="subcellular location">
    <subcellularLocation>
        <location evidence="1">Cell membrane</location>
        <topology evidence="1">Multi-pass membrane protein</topology>
    </subcellularLocation>
</comment>
<feature type="transmembrane region" description="Helical" evidence="6">
    <location>
        <begin position="373"/>
        <end position="391"/>
    </location>
</feature>
<keyword evidence="4 6" id="KW-1133">Transmembrane helix</keyword>
<dbReference type="AlphaFoldDB" id="A0AAX0RWY5"/>
<evidence type="ECO:0000313" key="7">
    <source>
        <dbReference type="EMBL" id="PEJ25956.1"/>
    </source>
</evidence>
<feature type="transmembrane region" description="Helical" evidence="6">
    <location>
        <begin position="94"/>
        <end position="112"/>
    </location>
</feature>
<protein>
    <recommendedName>
        <fullName evidence="9">Sugar isomerase</fullName>
    </recommendedName>
</protein>
<evidence type="ECO:0000256" key="6">
    <source>
        <dbReference type="SAM" id="Phobius"/>
    </source>
</evidence>
<feature type="transmembrane region" description="Helical" evidence="6">
    <location>
        <begin position="158"/>
        <end position="177"/>
    </location>
</feature>
<keyword evidence="2" id="KW-1003">Cell membrane</keyword>
<dbReference type="GO" id="GO:0005886">
    <property type="term" value="C:plasma membrane"/>
    <property type="evidence" value="ECO:0007669"/>
    <property type="project" value="UniProtKB-SubCell"/>
</dbReference>
<feature type="transmembrane region" description="Helical" evidence="6">
    <location>
        <begin position="49"/>
        <end position="69"/>
    </location>
</feature>
<keyword evidence="5 6" id="KW-0472">Membrane</keyword>
<feature type="transmembrane region" description="Helical" evidence="6">
    <location>
        <begin position="397"/>
        <end position="419"/>
    </location>
</feature>
<sequence length="495" mass="57177">MNIKNLNKNMTTSILFQIVNIGYGILLPRIIIISYGSEMNGLVSATLQLIGYMKIVEAGLSTASIRQFYDPLVKKDSKKISDLFQSINYYYKKIANYFIVLSLICALVYALIVNSNVSNLYVFLLVSVISLSTYFDFSFGIKFYIYFLANKEVYKYQLAQIIAQVVKILITLIGVYFNIDLILLMLFLSLIVLIKVYILTIFFKREKININSKYQFIKIDQRDSVLTHQILGMVIYNGPVILISILIDPIFASVFAIYSLIFGTFYGFYSLIYGQTLLPQLGHAISEGKKDNVKVMHEKYNKYSILVNLVIMITTIIMFESFIELYTYGADINYYRYTTATLFLGYTFINCLKVPYQTLVNANGDFKKTIVHSVIEVLVFILTIVSLYKMISIDTFVLALLLSSLYKMVSLKIFTNIYIVKESWKQHYFQLISIFVLIIIIRYLTTIYYPNVNSIMDWIINSIFIVLVTLILSFVIIIIPDKVIDRLRLLKNNEL</sequence>
<dbReference type="PANTHER" id="PTHR30250">
    <property type="entry name" value="PST FAMILY PREDICTED COLANIC ACID TRANSPORTER"/>
    <property type="match status" value="1"/>
</dbReference>
<evidence type="ECO:0000256" key="2">
    <source>
        <dbReference type="ARBA" id="ARBA00022475"/>
    </source>
</evidence>
<evidence type="ECO:0000256" key="4">
    <source>
        <dbReference type="ARBA" id="ARBA00022989"/>
    </source>
</evidence>
<proteinExistence type="predicted"/>
<evidence type="ECO:0000313" key="8">
    <source>
        <dbReference type="Proteomes" id="UP000220106"/>
    </source>
</evidence>
<comment type="caution">
    <text evidence="7">The sequence shown here is derived from an EMBL/GenBank/DDBJ whole genome shotgun (WGS) entry which is preliminary data.</text>
</comment>
<feature type="transmembrane region" description="Helical" evidence="6">
    <location>
        <begin position="334"/>
        <end position="352"/>
    </location>
</feature>
<feature type="transmembrane region" description="Helical" evidence="6">
    <location>
        <begin position="431"/>
        <end position="449"/>
    </location>
</feature>
<keyword evidence="3 6" id="KW-0812">Transmembrane</keyword>
<gene>
    <name evidence="7" type="ORF">CN689_25245</name>
</gene>
<feature type="transmembrane region" description="Helical" evidence="6">
    <location>
        <begin position="224"/>
        <end position="247"/>
    </location>
</feature>
<evidence type="ECO:0008006" key="9">
    <source>
        <dbReference type="Google" id="ProtNLM"/>
    </source>
</evidence>
<dbReference type="InterPro" id="IPR050833">
    <property type="entry name" value="Poly_Biosynth_Transport"/>
</dbReference>
<evidence type="ECO:0000256" key="5">
    <source>
        <dbReference type="ARBA" id="ARBA00023136"/>
    </source>
</evidence>